<dbReference type="EMBL" id="KN840593">
    <property type="protein sequence ID" value="KIP03938.1"/>
    <property type="molecule type" value="Genomic_DNA"/>
</dbReference>
<evidence type="ECO:0000313" key="1">
    <source>
        <dbReference type="EMBL" id="KIP03938.1"/>
    </source>
</evidence>
<protein>
    <submittedName>
        <fullName evidence="1">Uncharacterized protein</fullName>
    </submittedName>
</protein>
<sequence>MKLAAPVGDRARLSSSSAISPRLTVVCVNLASETISHVLFCLTRVPDSLEFSLRLFKRQLGTLSLVCRYWAKRVRPQIFNPISIPFRKDLDQLLEFLDYNGLVKPSTGPWATPWLHHLQRELDRSRRALKHNSRAFPLVITLQNSSVIYPQSDAHLWLTEIAIQDVSGWTPCPRRRRPRIEAVNILRSGSASHQARLAFYPLWHLRKDLSFGIETWTTVYETMTARGTVPNVLIKVGRNTAGGKSHGLGLLLFEWLVRAILERKMLTKLYTDGRLDVQDKIPLSFRMPFRRTKRPASDNLSLRELLVHPSKHNVNGRFLHLDVYRRLHLLACENTVDSLRLFQSIAQHSTPSQIGTPVANTTWGAPPVASVALPIETVAVQHGSLRLNPTVPASWESLYVLLMHFYVAIANISISSGDIYRPEQVVLSTTHSFTMRPAFEPAVIEAPRGYGRSRAAALLELMRRFPNAS</sequence>
<organism evidence="1 2">
    <name type="scientific">Phlebiopsis gigantea (strain 11061_1 CR5-6)</name>
    <name type="common">White-rot fungus</name>
    <name type="synonym">Peniophora gigantea</name>
    <dbReference type="NCBI Taxonomy" id="745531"/>
    <lineage>
        <taxon>Eukaryota</taxon>
        <taxon>Fungi</taxon>
        <taxon>Dikarya</taxon>
        <taxon>Basidiomycota</taxon>
        <taxon>Agaricomycotina</taxon>
        <taxon>Agaricomycetes</taxon>
        <taxon>Polyporales</taxon>
        <taxon>Phanerochaetaceae</taxon>
        <taxon>Phlebiopsis</taxon>
    </lineage>
</organism>
<dbReference type="HOGENOM" id="CLU_582791_0_0_1"/>
<dbReference type="AlphaFoldDB" id="A0A0C3PEP3"/>
<gene>
    <name evidence="1" type="ORF">PHLGIDRAFT_15542</name>
</gene>
<dbReference type="Proteomes" id="UP000053257">
    <property type="component" value="Unassembled WGS sequence"/>
</dbReference>
<name>A0A0C3PEP3_PHLG1</name>
<proteinExistence type="predicted"/>
<accession>A0A0C3PEP3</accession>
<reference evidence="1 2" key="1">
    <citation type="journal article" date="2014" name="PLoS Genet.">
        <title>Analysis of the Phlebiopsis gigantea genome, transcriptome and secretome provides insight into its pioneer colonization strategies of wood.</title>
        <authorList>
            <person name="Hori C."/>
            <person name="Ishida T."/>
            <person name="Igarashi K."/>
            <person name="Samejima M."/>
            <person name="Suzuki H."/>
            <person name="Master E."/>
            <person name="Ferreira P."/>
            <person name="Ruiz-Duenas F.J."/>
            <person name="Held B."/>
            <person name="Canessa P."/>
            <person name="Larrondo L.F."/>
            <person name="Schmoll M."/>
            <person name="Druzhinina I.S."/>
            <person name="Kubicek C.P."/>
            <person name="Gaskell J.A."/>
            <person name="Kersten P."/>
            <person name="St John F."/>
            <person name="Glasner J."/>
            <person name="Sabat G."/>
            <person name="Splinter BonDurant S."/>
            <person name="Syed K."/>
            <person name="Yadav J."/>
            <person name="Mgbeahuruike A.C."/>
            <person name="Kovalchuk A."/>
            <person name="Asiegbu F.O."/>
            <person name="Lackner G."/>
            <person name="Hoffmeister D."/>
            <person name="Rencoret J."/>
            <person name="Gutierrez A."/>
            <person name="Sun H."/>
            <person name="Lindquist E."/>
            <person name="Barry K."/>
            <person name="Riley R."/>
            <person name="Grigoriev I.V."/>
            <person name="Henrissat B."/>
            <person name="Kues U."/>
            <person name="Berka R.M."/>
            <person name="Martinez A.T."/>
            <person name="Covert S.F."/>
            <person name="Blanchette R.A."/>
            <person name="Cullen D."/>
        </authorList>
    </citation>
    <scope>NUCLEOTIDE SEQUENCE [LARGE SCALE GENOMIC DNA]</scope>
    <source>
        <strain evidence="1 2">11061_1 CR5-6</strain>
    </source>
</reference>
<keyword evidence="2" id="KW-1185">Reference proteome</keyword>
<evidence type="ECO:0000313" key="2">
    <source>
        <dbReference type="Proteomes" id="UP000053257"/>
    </source>
</evidence>